<evidence type="ECO:0000313" key="3">
    <source>
        <dbReference type="Proteomes" id="UP001216558"/>
    </source>
</evidence>
<keyword evidence="3" id="KW-1185">Reference proteome</keyword>
<organism evidence="2 3">
    <name type="scientific">Erythrobacter fulvus</name>
    <dbReference type="NCBI Taxonomy" id="2987523"/>
    <lineage>
        <taxon>Bacteria</taxon>
        <taxon>Pseudomonadati</taxon>
        <taxon>Pseudomonadota</taxon>
        <taxon>Alphaproteobacteria</taxon>
        <taxon>Sphingomonadales</taxon>
        <taxon>Erythrobacteraceae</taxon>
        <taxon>Erythrobacter/Porphyrobacter group</taxon>
        <taxon>Erythrobacter</taxon>
    </lineage>
</organism>
<evidence type="ECO:0000256" key="1">
    <source>
        <dbReference type="SAM" id="MobiDB-lite"/>
    </source>
</evidence>
<name>A0ABT5JPY7_9SPHN</name>
<feature type="region of interest" description="Disordered" evidence="1">
    <location>
        <begin position="34"/>
        <end position="81"/>
    </location>
</feature>
<evidence type="ECO:0000313" key="2">
    <source>
        <dbReference type="EMBL" id="MDC8754183.1"/>
    </source>
</evidence>
<dbReference type="Proteomes" id="UP001216558">
    <property type="component" value="Unassembled WGS sequence"/>
</dbReference>
<reference evidence="2 3" key="1">
    <citation type="submission" date="2022-10" db="EMBL/GenBank/DDBJ databases">
        <title>Erythrobacter sp. sf7 Genome sequencing.</title>
        <authorList>
            <person name="Park S."/>
        </authorList>
    </citation>
    <scope>NUCLEOTIDE SEQUENCE [LARGE SCALE GENOMIC DNA]</scope>
    <source>
        <strain evidence="3">sf7</strain>
    </source>
</reference>
<dbReference type="EMBL" id="JAQQXQ010000004">
    <property type="protein sequence ID" value="MDC8754183.1"/>
    <property type="molecule type" value="Genomic_DNA"/>
</dbReference>
<dbReference type="RefSeq" id="WP_273677004.1">
    <property type="nucleotide sequence ID" value="NZ_JAQQXQ010000004.1"/>
</dbReference>
<protein>
    <submittedName>
        <fullName evidence="2">Uncharacterized protein</fullName>
    </submittedName>
</protein>
<sequence length="112" mass="12149">MSDNAKLFGLGAIAALVLIAFFSDWVGDYREGFDDVSRSSLQPGQASPPVAQEFEPSPRPIDNRMTVADLPSNKVAPDPEIFRGRPDLQEAFNDNARLGEFVSPPSAGVEQE</sequence>
<gene>
    <name evidence="2" type="ORF">OIK40_05935</name>
</gene>
<accession>A0ABT5JPY7</accession>
<proteinExistence type="predicted"/>
<comment type="caution">
    <text evidence="2">The sequence shown here is derived from an EMBL/GenBank/DDBJ whole genome shotgun (WGS) entry which is preliminary data.</text>
</comment>